<dbReference type="InterPro" id="IPR021731">
    <property type="entry name" value="AMIN_dom"/>
</dbReference>
<keyword evidence="3" id="KW-0732">Signal</keyword>
<name>A0A8J6NZA4_9BACT</name>
<evidence type="ECO:0000259" key="4">
    <source>
        <dbReference type="Pfam" id="PF11741"/>
    </source>
</evidence>
<protein>
    <submittedName>
        <fullName evidence="5">Tetratricopeptide repeat protein</fullName>
    </submittedName>
</protein>
<feature type="chain" id="PRO_5035326641" evidence="3">
    <location>
        <begin position="28"/>
        <end position="908"/>
    </location>
</feature>
<evidence type="ECO:0000256" key="3">
    <source>
        <dbReference type="SAM" id="SignalP"/>
    </source>
</evidence>
<comment type="caution">
    <text evidence="5">The sequence shown here is derived from an EMBL/GenBank/DDBJ whole genome shotgun (WGS) entry which is preliminary data.</text>
</comment>
<feature type="repeat" description="TPR" evidence="1">
    <location>
        <begin position="578"/>
        <end position="611"/>
    </location>
</feature>
<feature type="signal peptide" evidence="3">
    <location>
        <begin position="1"/>
        <end position="27"/>
    </location>
</feature>
<dbReference type="Proteomes" id="UP000605201">
    <property type="component" value="Unassembled WGS sequence"/>
</dbReference>
<accession>A0A8J6NZA4</accession>
<dbReference type="SUPFAM" id="SSF48452">
    <property type="entry name" value="TPR-like"/>
    <property type="match status" value="3"/>
</dbReference>
<dbReference type="InterPro" id="IPR011990">
    <property type="entry name" value="TPR-like_helical_dom_sf"/>
</dbReference>
<dbReference type="PANTHER" id="PTHR12558:SF13">
    <property type="entry name" value="CELL DIVISION CYCLE PROTEIN 27 HOMOLOG"/>
    <property type="match status" value="1"/>
</dbReference>
<evidence type="ECO:0000256" key="2">
    <source>
        <dbReference type="SAM" id="MobiDB-lite"/>
    </source>
</evidence>
<evidence type="ECO:0000256" key="1">
    <source>
        <dbReference type="PROSITE-ProRule" id="PRU00339"/>
    </source>
</evidence>
<dbReference type="EMBL" id="JACNIG010000216">
    <property type="protein sequence ID" value="MBC8432310.1"/>
    <property type="molecule type" value="Genomic_DNA"/>
</dbReference>
<dbReference type="Gene3D" id="1.25.40.10">
    <property type="entry name" value="Tetratricopeptide repeat domain"/>
    <property type="match status" value="5"/>
</dbReference>
<dbReference type="SMART" id="SM00028">
    <property type="entry name" value="TPR"/>
    <property type="match status" value="8"/>
</dbReference>
<dbReference type="AlphaFoldDB" id="A0A8J6NZA4"/>
<dbReference type="InterPro" id="IPR019734">
    <property type="entry name" value="TPR_rpt"/>
</dbReference>
<feature type="repeat" description="TPR" evidence="1">
    <location>
        <begin position="695"/>
        <end position="728"/>
    </location>
</feature>
<dbReference type="Pfam" id="PF13181">
    <property type="entry name" value="TPR_8"/>
    <property type="match status" value="2"/>
</dbReference>
<evidence type="ECO:0000313" key="6">
    <source>
        <dbReference type="Proteomes" id="UP000605201"/>
    </source>
</evidence>
<dbReference type="PANTHER" id="PTHR12558">
    <property type="entry name" value="CELL DIVISION CYCLE 16,23,27"/>
    <property type="match status" value="1"/>
</dbReference>
<feature type="domain" description="AMIN" evidence="4">
    <location>
        <begin position="64"/>
        <end position="133"/>
    </location>
</feature>
<dbReference type="Pfam" id="PF13174">
    <property type="entry name" value="TPR_6"/>
    <property type="match status" value="2"/>
</dbReference>
<dbReference type="Pfam" id="PF11741">
    <property type="entry name" value="AMIN"/>
    <property type="match status" value="1"/>
</dbReference>
<feature type="region of interest" description="Disordered" evidence="2">
    <location>
        <begin position="170"/>
        <end position="199"/>
    </location>
</feature>
<keyword evidence="1" id="KW-0802">TPR repeat</keyword>
<organism evidence="5 6">
    <name type="scientific">Candidatus Desulfatibia vada</name>
    <dbReference type="NCBI Taxonomy" id="2841696"/>
    <lineage>
        <taxon>Bacteria</taxon>
        <taxon>Pseudomonadati</taxon>
        <taxon>Thermodesulfobacteriota</taxon>
        <taxon>Desulfobacteria</taxon>
        <taxon>Desulfobacterales</taxon>
        <taxon>Desulfobacterales incertae sedis</taxon>
        <taxon>Candidatus Desulfatibia</taxon>
    </lineage>
</organism>
<proteinExistence type="predicted"/>
<feature type="repeat" description="TPR" evidence="1">
    <location>
        <begin position="807"/>
        <end position="840"/>
    </location>
</feature>
<sequence>MKRRFKKSLLALLPAFILLVLPNNMYAVPQPSISVSNKEVISRVVSIATHASTLGTAVNVLGNGKIPAYVTKTQDSPSRITVDIFCAAEPLETINVAVESSNLKGLRVGHHLQKIRMVLDVQSVDIPTFAIESVDNELTIFLNAKELTESIENDPVEAQSAEIGKEIKVLEQPENTKTGKDQQNKALASNANQAAEQLGPAQPPALNAEVEKPEQAKQPVAQIRKHSETDGLKDIFYGSKLIQIVPDDGQNDTAFLIESINAYEAKNWSGAIENLAHLMKTYPDGRYSERAYFLLAKAYEHYYSKSILEHYTEIKQHYDNASFKFPESEYVPDAFLGIGNLLFETENYYESLAYYNLVIKKTKGSILAARALMQKAKIMLLTKRKKEALSISVVLEDTVSRFPDMPVKTEAKILIAKILYEMNKFRESLNILSELQRANSWHLHQYPAISLYLGYNYFQLEDYKKSRENLLRFYNSHPDQKMTHLILTQIGDAYQNEGLVEEAEKFYQLVLKRYPETEGSVISKIRLAEQQEENPIAVQRGIVPPINILDEDVALATGFYKEIINNPLNQKDGSPLTQLALLKLSIIYQKEKKYEKSIEYLKKLFEEYPKSNLRKEGEQAFVRTIGGFFKEEMKEKKYSSIINFYMSEKELISTVNAPELFISVARALVHQKFEDMGVEMFARADPLLANEEKPADLLFLLGRQLYNQENYESALKRFSLLIENYPSDKNVPHAYRLKGSILLKQKRYLPADKMFSAALKYPADRCEKLSIFIGKAQALAGGNSIEKAKETTKRVDGIKSLCSSADYNVYQEIGELYFTLGDTEKAISLFNQAIAMAKEKADKISLMLKVAQGYRLLNKKEDFLALYKEISDLNDPFWSNLAKERMEEIDFNWEMNRMREESKKREKI</sequence>
<feature type="compositionally biased region" description="Polar residues" evidence="2">
    <location>
        <begin position="184"/>
        <end position="195"/>
    </location>
</feature>
<dbReference type="PROSITE" id="PS50005">
    <property type="entry name" value="TPR"/>
    <property type="match status" value="3"/>
</dbReference>
<evidence type="ECO:0000313" key="5">
    <source>
        <dbReference type="EMBL" id="MBC8432310.1"/>
    </source>
</evidence>
<reference evidence="5 6" key="1">
    <citation type="submission" date="2020-08" db="EMBL/GenBank/DDBJ databases">
        <title>Bridging the membrane lipid divide: bacteria of the FCB group superphylum have the potential to synthesize archaeal ether lipids.</title>
        <authorList>
            <person name="Villanueva L."/>
            <person name="Von Meijenfeldt F.A.B."/>
            <person name="Westbye A.B."/>
            <person name="Yadav S."/>
            <person name="Hopmans E.C."/>
            <person name="Dutilh B.E."/>
            <person name="Sinninghe Damste J.S."/>
        </authorList>
    </citation>
    <scope>NUCLEOTIDE SEQUENCE [LARGE SCALE GENOMIC DNA]</scope>
    <source>
        <strain evidence="5">NIOZ-UU17</strain>
    </source>
</reference>
<gene>
    <name evidence="5" type="ORF">H8D96_10360</name>
</gene>